<keyword evidence="4" id="KW-0337">GPI-anchor biosynthesis</keyword>
<dbReference type="PROSITE" id="PS00383">
    <property type="entry name" value="TYR_PHOSPHATASE_1"/>
    <property type="match status" value="1"/>
</dbReference>
<evidence type="ECO:0000256" key="7">
    <source>
        <dbReference type="ARBA" id="ARBA00022692"/>
    </source>
</evidence>
<dbReference type="GO" id="GO:0006506">
    <property type="term" value="P:GPI anchor biosynthetic process"/>
    <property type="evidence" value="ECO:0007669"/>
    <property type="project" value="UniProtKB-KW"/>
</dbReference>
<dbReference type="InterPro" id="IPR019374">
    <property type="entry name" value="Ribosomal_mS22"/>
</dbReference>
<evidence type="ECO:0000313" key="20">
    <source>
        <dbReference type="Proteomes" id="UP000887562"/>
    </source>
</evidence>
<comment type="pathway">
    <text evidence="2">Glycolipid biosynthesis; glycosylphosphatidylinositol-anchor biosynthesis.</text>
</comment>
<evidence type="ECO:0000256" key="11">
    <source>
        <dbReference type="ARBA" id="ARBA00022989"/>
    </source>
</evidence>
<evidence type="ECO:0000256" key="17">
    <source>
        <dbReference type="SAM" id="Phobius"/>
    </source>
</evidence>
<comment type="similarity">
    <text evidence="3">Belongs to the PIGM family.</text>
</comment>
<evidence type="ECO:0000256" key="3">
    <source>
        <dbReference type="ARBA" id="ARBA00011071"/>
    </source>
</evidence>
<keyword evidence="6" id="KW-0808">Transferase</keyword>
<dbReference type="InterPro" id="IPR016130">
    <property type="entry name" value="Tyr_Pase_AS"/>
</dbReference>
<keyword evidence="12 17" id="KW-0472">Membrane</keyword>
<dbReference type="GO" id="GO:0005789">
    <property type="term" value="C:endoplasmic reticulum membrane"/>
    <property type="evidence" value="ECO:0007669"/>
    <property type="project" value="UniProtKB-SubCell"/>
</dbReference>
<keyword evidence="20" id="KW-1185">Reference proteome</keyword>
<keyword evidence="11 17" id="KW-1133">Transmembrane helix</keyword>
<dbReference type="Pfam" id="PF10245">
    <property type="entry name" value="MRP-S22"/>
    <property type="match status" value="1"/>
</dbReference>
<dbReference type="WBParaSite" id="maker-E.canG7_contigs_5186-snap-gene-0.41-mRNA-1">
    <property type="protein sequence ID" value="maker-E.canG7_contigs_5186-snap-gene-0.41-mRNA-1"/>
    <property type="gene ID" value="EcG7_00071"/>
</dbReference>
<proteinExistence type="inferred from homology"/>
<evidence type="ECO:0000256" key="9">
    <source>
        <dbReference type="ARBA" id="ARBA00022824"/>
    </source>
</evidence>
<evidence type="ECO:0000256" key="4">
    <source>
        <dbReference type="ARBA" id="ARBA00022502"/>
    </source>
</evidence>
<dbReference type="AlphaFoldDB" id="A0A915EXK5"/>
<dbReference type="Proteomes" id="UP000887562">
    <property type="component" value="Unplaced"/>
</dbReference>
<dbReference type="InterPro" id="IPR007704">
    <property type="entry name" value="PIG-M"/>
</dbReference>
<evidence type="ECO:0000256" key="5">
    <source>
        <dbReference type="ARBA" id="ARBA00022676"/>
    </source>
</evidence>
<feature type="transmembrane region" description="Helical" evidence="17">
    <location>
        <begin position="855"/>
        <end position="877"/>
    </location>
</feature>
<dbReference type="Gene3D" id="3.90.190.10">
    <property type="entry name" value="Protein tyrosine phosphatase superfamily"/>
    <property type="match status" value="1"/>
</dbReference>
<keyword evidence="10" id="KW-0904">Protein phosphatase</keyword>
<keyword evidence="5" id="KW-0328">Glycosyltransferase</keyword>
<dbReference type="InterPro" id="IPR000387">
    <property type="entry name" value="Tyr_Pase_dom"/>
</dbReference>
<dbReference type="InterPro" id="IPR020422">
    <property type="entry name" value="TYR_PHOSPHATASE_DUAL_dom"/>
</dbReference>
<evidence type="ECO:0000256" key="13">
    <source>
        <dbReference type="ARBA" id="ARBA00031139"/>
    </source>
</evidence>
<dbReference type="GO" id="GO:0004376">
    <property type="term" value="F:GPI mannosyltransferase activity"/>
    <property type="evidence" value="ECO:0007669"/>
    <property type="project" value="InterPro"/>
</dbReference>
<evidence type="ECO:0000313" key="21">
    <source>
        <dbReference type="WBParaSite" id="maker-E.canG7_contigs_5186-snap-gene-0.41-mRNA-1"/>
    </source>
</evidence>
<evidence type="ECO:0000259" key="18">
    <source>
        <dbReference type="PROSITE" id="PS50054"/>
    </source>
</evidence>
<keyword evidence="9" id="KW-0256">Endoplasmic reticulum</keyword>
<dbReference type="GO" id="GO:0004721">
    <property type="term" value="F:phosphoprotein phosphatase activity"/>
    <property type="evidence" value="ECO:0007669"/>
    <property type="project" value="UniProtKB-KW"/>
</dbReference>
<comment type="function">
    <text evidence="15">Catalytic subunit of the glycosylphosphatidylinositol-mannosyltransferase I complex which catalyzes the transfer of the first mannose, via an alpha-1,4 bond from a dolichol-phosphate-mannose (Dol-P-Man) to the glucosaminyl acyl phosphatidylinositol (GlcN-(acyl)PI) intermediate to generate alpha-D-Man-(1-&gt;4)-alpha-D-GlcN-(1-&gt;6)-(1-radyl,2-acyl-sn-glycero-3-phospho)-2-acyl-inositol and participates in the sixth step of the glycosylphosphatidylinositol-anchor biosynthesis.</text>
</comment>
<dbReference type="PANTHER" id="PTHR12886:SF0">
    <property type="entry name" value="GPI MANNOSYLTRANSFERASE 1"/>
    <property type="match status" value="1"/>
</dbReference>
<evidence type="ECO:0000256" key="1">
    <source>
        <dbReference type="ARBA" id="ARBA00004477"/>
    </source>
</evidence>
<evidence type="ECO:0000256" key="6">
    <source>
        <dbReference type="ARBA" id="ARBA00022679"/>
    </source>
</evidence>
<dbReference type="InterPro" id="IPR029021">
    <property type="entry name" value="Prot-tyrosine_phosphatase-like"/>
</dbReference>
<dbReference type="PROSITE" id="PS50054">
    <property type="entry name" value="TYR_PHOSPHATASE_DUAL"/>
    <property type="match status" value="1"/>
</dbReference>
<keyword evidence="8" id="KW-0378">Hydrolase</keyword>
<dbReference type="FunFam" id="3.90.190.10:FF:000157">
    <property type="entry name" value="Protein-tyrosine phosphatase"/>
    <property type="match status" value="1"/>
</dbReference>
<evidence type="ECO:0000259" key="19">
    <source>
        <dbReference type="PROSITE" id="PS50056"/>
    </source>
</evidence>
<feature type="domain" description="Tyrosine-protein phosphatase" evidence="18">
    <location>
        <begin position="361"/>
        <end position="516"/>
    </location>
</feature>
<dbReference type="Pfam" id="PF05007">
    <property type="entry name" value="Mannosyl_trans"/>
    <property type="match status" value="1"/>
</dbReference>
<evidence type="ECO:0000256" key="10">
    <source>
        <dbReference type="ARBA" id="ARBA00022912"/>
    </source>
</evidence>
<dbReference type="SUPFAM" id="SSF52799">
    <property type="entry name" value="(Phosphotyrosine protein) phosphatases II"/>
    <property type="match status" value="1"/>
</dbReference>
<evidence type="ECO:0000256" key="15">
    <source>
        <dbReference type="ARBA" id="ARBA00093408"/>
    </source>
</evidence>
<dbReference type="Pfam" id="PF00782">
    <property type="entry name" value="DSPc"/>
    <property type="match status" value="1"/>
</dbReference>
<feature type="transmembrane region" description="Helical" evidence="17">
    <location>
        <begin position="951"/>
        <end position="969"/>
    </location>
</feature>
<accession>A0A915EXK5</accession>
<feature type="domain" description="Tyrosine specific protein phosphatases" evidence="19">
    <location>
        <begin position="436"/>
        <end position="501"/>
    </location>
</feature>
<reference evidence="21" key="1">
    <citation type="submission" date="2022-11" db="UniProtKB">
        <authorList>
            <consortium name="WormBaseParasite"/>
        </authorList>
    </citation>
    <scope>IDENTIFICATION</scope>
</reference>
<protein>
    <recommendedName>
        <fullName evidence="16">GPI alpha-1,4-mannosyltransferase I, catalytic subunit</fullName>
    </recommendedName>
    <alternativeName>
        <fullName evidence="14">GPI mannosyltransferase I</fullName>
    </alternativeName>
    <alternativeName>
        <fullName evidence="13">Phosphatidylinositol-glycan biosynthesis class M protein</fullName>
    </alternativeName>
</protein>
<evidence type="ECO:0000256" key="14">
    <source>
        <dbReference type="ARBA" id="ARBA00032997"/>
    </source>
</evidence>
<dbReference type="InterPro" id="IPR000340">
    <property type="entry name" value="Dual-sp_phosphatase_cat-dom"/>
</dbReference>
<keyword evidence="7 17" id="KW-0812">Transmembrane</keyword>
<dbReference type="PROSITE" id="PS50056">
    <property type="entry name" value="TYR_PHOSPHATASE_2"/>
    <property type="match status" value="1"/>
</dbReference>
<comment type="subcellular location">
    <subcellularLocation>
        <location evidence="1">Endoplasmic reticulum membrane</location>
        <topology evidence="1">Multi-pass membrane protein</topology>
    </subcellularLocation>
</comment>
<feature type="transmembrane region" description="Helical" evidence="17">
    <location>
        <begin position="981"/>
        <end position="1003"/>
    </location>
</feature>
<feature type="transmembrane region" description="Helical" evidence="17">
    <location>
        <begin position="762"/>
        <end position="783"/>
    </location>
</feature>
<feature type="transmembrane region" description="Helical" evidence="17">
    <location>
        <begin position="883"/>
        <end position="908"/>
    </location>
</feature>
<name>A0A915EXK5_9CEST</name>
<dbReference type="PANTHER" id="PTHR12886">
    <property type="entry name" value="PIG-M MANNOSYLTRANSFERASE"/>
    <property type="match status" value="1"/>
</dbReference>
<evidence type="ECO:0000256" key="2">
    <source>
        <dbReference type="ARBA" id="ARBA00004687"/>
    </source>
</evidence>
<feature type="transmembrane region" description="Helical" evidence="17">
    <location>
        <begin position="720"/>
        <end position="742"/>
    </location>
</feature>
<dbReference type="GO" id="GO:0051751">
    <property type="term" value="F:alpha-1,4-mannosyltransferase activity"/>
    <property type="evidence" value="ECO:0007669"/>
    <property type="project" value="InterPro"/>
</dbReference>
<evidence type="ECO:0000256" key="8">
    <source>
        <dbReference type="ARBA" id="ARBA00022801"/>
    </source>
</evidence>
<feature type="transmembrane region" description="Helical" evidence="17">
    <location>
        <begin position="696"/>
        <end position="713"/>
    </location>
</feature>
<evidence type="ECO:0000256" key="16">
    <source>
        <dbReference type="ARBA" id="ARBA00093608"/>
    </source>
</evidence>
<organism evidence="20 21">
    <name type="scientific">Echinococcus canadensis</name>
    <dbReference type="NCBI Taxonomy" id="519352"/>
    <lineage>
        <taxon>Eukaryota</taxon>
        <taxon>Metazoa</taxon>
        <taxon>Spiralia</taxon>
        <taxon>Lophotrochozoa</taxon>
        <taxon>Platyhelminthes</taxon>
        <taxon>Cestoda</taxon>
        <taxon>Eucestoda</taxon>
        <taxon>Cyclophyllidea</taxon>
        <taxon>Taeniidae</taxon>
        <taxon>Echinococcus</taxon>
        <taxon>Echinococcus canadensis group</taxon>
    </lineage>
</organism>
<dbReference type="GO" id="GO:1990529">
    <property type="term" value="C:glycosylphosphatidylinositol-mannosyltransferase I complex"/>
    <property type="evidence" value="ECO:0007669"/>
    <property type="project" value="TreeGrafter"/>
</dbReference>
<dbReference type="SMART" id="SM00195">
    <property type="entry name" value="DSPc"/>
    <property type="match status" value="1"/>
</dbReference>
<sequence>MADVSLHEASVQSIDLEGVGEFIIYGADGGVHYLGVAALHTRSTMLLRWMFFIPWTTPGQRDRDPRLLRGMKVEHCPLEHSHWKATILVMQYSEMLTSQKLQMPPVMNERSPDDHKNSVIARNPGLCGILPANQKLAFVDIGLDSSRRRRLILIREADGTLRHAYASERDRLNQIFFPLPGRRLRTPSLFRDANLEVALKNGLHEYVLDLILIQFEPDSPDYIRISQRVYNDAVAKIWACYQTASDQSEDDSANIVTRLRLTRHYGPFALYVISRLQRPACLVQEALFHQALDTVYRLLILTSLLHPDSNFAMKAVEQGIPSSTPERDHFVPVNKIILDIVRFYISLAYGALACKLKARTWYDRINDKLLLGALPILPEWDTIRLKEGISHVISMVEPFEIKSFVLGPREAAERGISYLSLPVEDFVGVPTNEQVDASLDFIDSCQRPGDNVYIHCKAGRTRSAFIVTCYFMSAFDLPPEEAVAQIQSCRPHITFNSVQWRGLHNYFELVRQRLRSMKTRLPGDFAKYLLSSALVLRLGLFTFSLWQDATRWPDGQLRFTDVDYDVFTDAAKAMTTGVNIYEARPTYRYSPLIALLLWPGHFVSTTFRLSAPFRAVAYAFGKVVFISADIFCALLQRHIILTENAVSRPQSLFALQRLQSISGHNSQSISTHTISWLVGAFWLFNPVTTTVSVRGNAESILGVCVLACLWCLLQNRVVLAGLLFGLCIHIKLYPVIYAPVIYLQLNEPSHPSIHLLPTRRHWCFGLATLTSLSGLTWAAYAAYGRTFLDHAYFYHFTRVDLWHNFAPHFYPIYLFEGSLALNETVYDSSLFPYNHFPVWLLETFFCPATLQHLYALFKVLIMLPSALLVIGLSFHLWHTPSFAWFAITFAFVTFNKVCTSQYFLWWLVLLPPALAHIHTLPGCHEASKGLFGYVARTTGLTPSVVRRTTSLAGLWFAGQVCWLTVAYLHEMGGGAFWGRSLWLALWGASALFLVVNVVILKCLMRWLSTSISLTSSDKRLNHSQSPSTSMTLFKFDKHKEELEGVIRRRNVKETVDPWVT</sequence>
<evidence type="ECO:0000256" key="12">
    <source>
        <dbReference type="ARBA" id="ARBA00023136"/>
    </source>
</evidence>